<gene>
    <name evidence="1" type="ORF">IQ236_18270</name>
</gene>
<proteinExistence type="predicted"/>
<dbReference type="EMBL" id="JADEWU010000049">
    <property type="protein sequence ID" value="MBE9145148.1"/>
    <property type="molecule type" value="Genomic_DNA"/>
</dbReference>
<dbReference type="RefSeq" id="WP_193870625.1">
    <property type="nucleotide sequence ID" value="NZ_JADEWU010000049.1"/>
</dbReference>
<name>A0ABR9UFA1_9CYAN</name>
<evidence type="ECO:0000313" key="2">
    <source>
        <dbReference type="Proteomes" id="UP000640725"/>
    </source>
</evidence>
<sequence>MPDDPCKEDKDEAKRFKSLLQCWTVAYEKAIVAKERPYAKRAIDKACREAVDQLTKSLKKEVERLKEEGKNPGYDIPDEDLQEATSRRFETMKASIEHHIENLKNGGIFTSVQEFKIEPLNDYRAEVLEITVENCTYRKGCEWAKEEPEFQRNGEYRCPRLASFVGAVHKYMKEDKLPLKKREKLDYHMESVIETIPGTKDANETPTQCRCKGFIFVDEAMKDGFKKEHPTNLFLSTHKQESIN</sequence>
<organism evidence="1 2">
    <name type="scientific">Planktothrix mougeotii LEGE 06226</name>
    <dbReference type="NCBI Taxonomy" id="1828728"/>
    <lineage>
        <taxon>Bacteria</taxon>
        <taxon>Bacillati</taxon>
        <taxon>Cyanobacteriota</taxon>
        <taxon>Cyanophyceae</taxon>
        <taxon>Oscillatoriophycideae</taxon>
        <taxon>Oscillatoriales</taxon>
        <taxon>Microcoleaceae</taxon>
        <taxon>Planktothrix</taxon>
    </lineage>
</organism>
<comment type="caution">
    <text evidence="1">The sequence shown here is derived from an EMBL/GenBank/DDBJ whole genome shotgun (WGS) entry which is preliminary data.</text>
</comment>
<keyword evidence="2" id="KW-1185">Reference proteome</keyword>
<dbReference type="Proteomes" id="UP000640725">
    <property type="component" value="Unassembled WGS sequence"/>
</dbReference>
<evidence type="ECO:0000313" key="1">
    <source>
        <dbReference type="EMBL" id="MBE9145148.1"/>
    </source>
</evidence>
<protein>
    <submittedName>
        <fullName evidence="1">Uncharacterized protein</fullName>
    </submittedName>
</protein>
<reference evidence="1 2" key="1">
    <citation type="submission" date="2020-10" db="EMBL/GenBank/DDBJ databases">
        <authorList>
            <person name="Castelo-Branco R."/>
            <person name="Eusebio N."/>
            <person name="Adriana R."/>
            <person name="Vieira A."/>
            <person name="Brugerolle De Fraissinette N."/>
            <person name="Rezende De Castro R."/>
            <person name="Schneider M.P."/>
            <person name="Vasconcelos V."/>
            <person name="Leao P.N."/>
        </authorList>
    </citation>
    <scope>NUCLEOTIDE SEQUENCE [LARGE SCALE GENOMIC DNA]</scope>
    <source>
        <strain evidence="1 2">LEGE 06226</strain>
    </source>
</reference>
<accession>A0ABR9UFA1</accession>